<comment type="caution">
    <text evidence="2">The sequence shown here is derived from an EMBL/GenBank/DDBJ whole genome shotgun (WGS) entry which is preliminary data.</text>
</comment>
<organism evidence="2 4">
    <name type="scientific">Vibrio tasmaniensis</name>
    <dbReference type="NCBI Taxonomy" id="212663"/>
    <lineage>
        <taxon>Bacteria</taxon>
        <taxon>Pseudomonadati</taxon>
        <taxon>Pseudomonadota</taxon>
        <taxon>Gammaproteobacteria</taxon>
        <taxon>Vibrionales</taxon>
        <taxon>Vibrionaceae</taxon>
        <taxon>Vibrio</taxon>
    </lineage>
</organism>
<reference evidence="4" key="1">
    <citation type="submission" date="2016-07" db="EMBL/GenBank/DDBJ databases">
        <title>Nontailed viruses are major unrecognized killers of bacteria in the ocean.</title>
        <authorList>
            <person name="Kauffman K."/>
            <person name="Hussain F."/>
            <person name="Yang J."/>
            <person name="Arevalo P."/>
            <person name="Brown J."/>
            <person name="Cutler M."/>
            <person name="Kelly L."/>
            <person name="Polz M.F."/>
        </authorList>
    </citation>
    <scope>NUCLEOTIDE SEQUENCE [LARGE SCALE GENOMIC DNA]</scope>
    <source>
        <strain evidence="4">10N.222.48.A2</strain>
    </source>
</reference>
<evidence type="ECO:0000256" key="1">
    <source>
        <dbReference type="SAM" id="SignalP"/>
    </source>
</evidence>
<evidence type="ECO:0000313" key="3">
    <source>
        <dbReference type="EMBL" id="TKG27885.1"/>
    </source>
</evidence>
<feature type="signal peptide" evidence="1">
    <location>
        <begin position="1"/>
        <end position="22"/>
    </location>
</feature>
<dbReference type="RefSeq" id="WP_102257475.1">
    <property type="nucleotide sequence ID" value="NZ_MDBG01000106.1"/>
</dbReference>
<dbReference type="AlphaFoldDB" id="A0A2N7NN60"/>
<evidence type="ECO:0000313" key="4">
    <source>
        <dbReference type="Proteomes" id="UP000235579"/>
    </source>
</evidence>
<dbReference type="Proteomes" id="UP000308018">
    <property type="component" value="Unassembled WGS sequence"/>
</dbReference>
<proteinExistence type="predicted"/>
<keyword evidence="1" id="KW-0732">Signal</keyword>
<name>A0A2N7NN60_9VIBR</name>
<reference evidence="3 5" key="4">
    <citation type="submission" date="2019-04" db="EMBL/GenBank/DDBJ databases">
        <title>A reverse ecology approach based on a biological definition of microbial populations.</title>
        <authorList>
            <person name="Arevalo P."/>
            <person name="Vaninsberghe D."/>
            <person name="Elsherbini J."/>
            <person name="Gore J."/>
            <person name="Polz M."/>
        </authorList>
    </citation>
    <scope>NUCLEOTIDE SEQUENCE [LARGE SCALE GENOMIC DNA]</scope>
    <source>
        <strain evidence="3 5">10N.222.45.A8</strain>
    </source>
</reference>
<feature type="chain" id="PRO_5030054352" evidence="1">
    <location>
        <begin position="23"/>
        <end position="279"/>
    </location>
</feature>
<accession>A0A2N7NN60</accession>
<evidence type="ECO:0000313" key="2">
    <source>
        <dbReference type="EMBL" id="PMP17684.1"/>
    </source>
</evidence>
<gene>
    <name evidence="2" type="ORF">BCS92_24475</name>
    <name evidence="3" type="ORF">FC057_22830</name>
</gene>
<sequence>MVTKISLLAVACGLAVYFASNHFDLSVNQSSVEQLSIDQETALLVTKPETQSKPVQLTVKRTVGNGSLEAPQAVEPEPIADADLVMSESLTSLHLTEFSDYLGDEQASEHTILAFYTDSRWYEFYERVGYSSEDIHQLIAFRSQYLADSSQLGKEYYYHRWSDAPHRALSDTVADELMSYLGNGQEQALTLSSTLSSVASKYGITTSLVERIAKTYLLGSIGRMETTSELFNSSFDPQVDVIKLDSNFVGFLVGKAGYTQEIVVIDKGRLMDTYSSNNN</sequence>
<dbReference type="EMBL" id="SYVV01000044">
    <property type="protein sequence ID" value="TKG27885.1"/>
    <property type="molecule type" value="Genomic_DNA"/>
</dbReference>
<protein>
    <submittedName>
        <fullName evidence="2">Uncharacterized protein</fullName>
    </submittedName>
</protein>
<reference evidence="2" key="3">
    <citation type="journal article" date="2018" name="Nature">
        <title>A major lineage of non-tailed dsDNA viruses as unrecognized killers of marine bacteria.</title>
        <authorList>
            <person name="Kauffman K.M."/>
            <person name="Hussain F.A."/>
            <person name="Yang J."/>
            <person name="Arevalo P."/>
            <person name="Brown J.M."/>
            <person name="Chang W.K."/>
            <person name="VanInsberghe D."/>
            <person name="Elsherbini J."/>
            <person name="Sharma R.S."/>
            <person name="Cutler M.B."/>
            <person name="Kelly L."/>
            <person name="Polz M.F."/>
        </authorList>
    </citation>
    <scope>NUCLEOTIDE SEQUENCE</scope>
    <source>
        <strain evidence="2">10N.222.48.A2</strain>
    </source>
</reference>
<dbReference type="EMBL" id="MDBP01000016">
    <property type="protein sequence ID" value="PMP17684.1"/>
    <property type="molecule type" value="Genomic_DNA"/>
</dbReference>
<evidence type="ECO:0000313" key="5">
    <source>
        <dbReference type="Proteomes" id="UP000308018"/>
    </source>
</evidence>
<dbReference type="Proteomes" id="UP000235579">
    <property type="component" value="Unassembled WGS sequence"/>
</dbReference>
<reference evidence="2" key="2">
    <citation type="submission" date="2016-07" db="EMBL/GenBank/DDBJ databases">
        <authorList>
            <person name="Wan K."/>
            <person name="Booth B."/>
            <person name="Spirohn K."/>
            <person name="Hao T."/>
            <person name="Hu Y."/>
            <person name="Calderwood M."/>
            <person name="Hill D."/>
            <person name="Mohr S."/>
            <person name="Vidal M."/>
            <person name="Celniker S."/>
            <person name="Perrimon N."/>
        </authorList>
    </citation>
    <scope>NUCLEOTIDE SEQUENCE</scope>
    <source>
        <strain evidence="2">10N.222.48.A2</strain>
    </source>
</reference>